<gene>
    <name evidence="1" type="ORF">SAMN05878437_0771</name>
</gene>
<dbReference type="RefSeq" id="WP_154045205.1">
    <property type="nucleotide sequence ID" value="NZ_LT670847.1"/>
</dbReference>
<evidence type="ECO:0000313" key="2">
    <source>
        <dbReference type="Proteomes" id="UP000190911"/>
    </source>
</evidence>
<name>A0A1M7FBJ2_9GAMM</name>
<dbReference type="EMBL" id="LT670847">
    <property type="protein sequence ID" value="SHM01138.1"/>
    <property type="molecule type" value="Genomic_DNA"/>
</dbReference>
<sequence>MDIKGLHCFLCEGRAADPVVNVVDTVFNIAATVRRASFLNAPSSPAVKGRFTLVPRGTGYTYFMPHRFLFFQESRHDVV</sequence>
<proteinExistence type="predicted"/>
<accession>A0A1M7FBJ2</accession>
<protein>
    <submittedName>
        <fullName evidence="1">Uncharacterized protein</fullName>
    </submittedName>
</protein>
<reference evidence="1 2" key="1">
    <citation type="submission" date="2016-11" db="EMBL/GenBank/DDBJ databases">
        <authorList>
            <person name="Jaros S."/>
            <person name="Januszkiewicz K."/>
            <person name="Wedrychowicz H."/>
        </authorList>
    </citation>
    <scope>NUCLEOTIDE SEQUENCE [LARGE SCALE GENOMIC DNA]</scope>
    <source>
        <strain evidence="1 2">ACAM 12</strain>
    </source>
</reference>
<keyword evidence="2" id="KW-1185">Reference proteome</keyword>
<dbReference type="AlphaFoldDB" id="A0A1M7FBJ2"/>
<evidence type="ECO:0000313" key="1">
    <source>
        <dbReference type="EMBL" id="SHM01138.1"/>
    </source>
</evidence>
<organism evidence="1 2">
    <name type="scientific">Vreelandella subglaciescola</name>
    <dbReference type="NCBI Taxonomy" id="29571"/>
    <lineage>
        <taxon>Bacteria</taxon>
        <taxon>Pseudomonadati</taxon>
        <taxon>Pseudomonadota</taxon>
        <taxon>Gammaproteobacteria</taxon>
        <taxon>Oceanospirillales</taxon>
        <taxon>Halomonadaceae</taxon>
        <taxon>Vreelandella</taxon>
    </lineage>
</organism>
<dbReference type="InParanoid" id="A0A1M7FBJ2"/>
<dbReference type="Proteomes" id="UP000190911">
    <property type="component" value="Chromosome I"/>
</dbReference>